<evidence type="ECO:0000256" key="2">
    <source>
        <dbReference type="ARBA" id="ARBA00022475"/>
    </source>
</evidence>
<feature type="transmembrane region" description="Helical" evidence="6">
    <location>
        <begin position="46"/>
        <end position="64"/>
    </location>
</feature>
<proteinExistence type="predicted"/>
<keyword evidence="3 6" id="KW-0812">Transmembrane</keyword>
<dbReference type="GO" id="GO:0022857">
    <property type="term" value="F:transmembrane transporter activity"/>
    <property type="evidence" value="ECO:0007669"/>
    <property type="project" value="InterPro"/>
</dbReference>
<accession>A0A9W6D9X2</accession>
<evidence type="ECO:0000313" key="8">
    <source>
        <dbReference type="Proteomes" id="UP001057868"/>
    </source>
</evidence>
<dbReference type="PANTHER" id="PTHR42770:SF18">
    <property type="entry name" value="ARGININE_AGMATINE ANTIPORTER"/>
    <property type="match status" value="1"/>
</dbReference>
<sequence>MEQKTNLKKDIGLLIATALVAGNMMGSGIFMLPATLAGITGPGGTIMAWLISAACSICLAITFARLGSKYPKTGGPYEYSKVAFGEFTGFMNAWLYWNGSWIGNAAVILAICTYTSSLVPALSNGHVAFIFGTIVLWIFTGINILGVRRAGKIQTVITIFEICFFIFFIIITALHFNVANIKPLFPSGKGLSTVNGAAVNTLWAFIGLESAAITAGEIKNPEKNVKRSTILGISIAAVIYICINFFAMGSISQEALANSKAPFADILSQYFGGGVSTFITLAVIISILGTTVGWLLSTARVGFAAAENGVFPKAFGKVHPKFETPYVSLIIGSVLLNILLYMNYNKSLVGAFTFVILLATLAYLPVYAMTALAEIKIMIKNGQIKNFSTFIKCALIPLIGFVYACWAIYGSGWQVIGYGALLAALGVPFYFYMKKGKETGV</sequence>
<dbReference type="Gene3D" id="1.20.1740.10">
    <property type="entry name" value="Amino acid/polyamine transporter I"/>
    <property type="match status" value="1"/>
</dbReference>
<dbReference type="Pfam" id="PF13520">
    <property type="entry name" value="AA_permease_2"/>
    <property type="match status" value="1"/>
</dbReference>
<keyword evidence="2" id="KW-1003">Cell membrane</keyword>
<protein>
    <submittedName>
        <fullName evidence="7">Amino acid permease</fullName>
    </submittedName>
</protein>
<evidence type="ECO:0000256" key="1">
    <source>
        <dbReference type="ARBA" id="ARBA00004651"/>
    </source>
</evidence>
<dbReference type="Proteomes" id="UP001057868">
    <property type="component" value="Unassembled WGS sequence"/>
</dbReference>
<evidence type="ECO:0000256" key="4">
    <source>
        <dbReference type="ARBA" id="ARBA00022989"/>
    </source>
</evidence>
<feature type="transmembrane region" description="Helical" evidence="6">
    <location>
        <begin position="326"/>
        <end position="342"/>
    </location>
</feature>
<feature type="transmembrane region" description="Helical" evidence="6">
    <location>
        <begin position="348"/>
        <end position="368"/>
    </location>
</feature>
<feature type="transmembrane region" description="Helical" evidence="6">
    <location>
        <begin position="12"/>
        <end position="34"/>
    </location>
</feature>
<dbReference type="AlphaFoldDB" id="A0A9W6D9X2"/>
<keyword evidence="8" id="KW-1185">Reference proteome</keyword>
<comment type="subcellular location">
    <subcellularLocation>
        <location evidence="1">Cell membrane</location>
        <topology evidence="1">Multi-pass membrane protein</topology>
    </subcellularLocation>
</comment>
<feature type="transmembrane region" description="Helical" evidence="6">
    <location>
        <begin position="271"/>
        <end position="296"/>
    </location>
</feature>
<feature type="transmembrane region" description="Helical" evidence="6">
    <location>
        <begin position="128"/>
        <end position="147"/>
    </location>
</feature>
<keyword evidence="5 6" id="KW-0472">Membrane</keyword>
<feature type="transmembrane region" description="Helical" evidence="6">
    <location>
        <begin position="389"/>
        <end position="409"/>
    </location>
</feature>
<organism evidence="7 8">
    <name type="scientific">Clostridium folliculivorans</name>
    <dbReference type="NCBI Taxonomy" id="2886038"/>
    <lineage>
        <taxon>Bacteria</taxon>
        <taxon>Bacillati</taxon>
        <taxon>Bacillota</taxon>
        <taxon>Clostridia</taxon>
        <taxon>Eubacteriales</taxon>
        <taxon>Clostridiaceae</taxon>
        <taxon>Clostridium</taxon>
    </lineage>
</organism>
<dbReference type="EMBL" id="BQXY01000002">
    <property type="protein sequence ID" value="GKU24584.1"/>
    <property type="molecule type" value="Genomic_DNA"/>
</dbReference>
<dbReference type="InterPro" id="IPR002293">
    <property type="entry name" value="AA/rel_permease1"/>
</dbReference>
<dbReference type="RefSeq" id="WP_261851604.1">
    <property type="nucleotide sequence ID" value="NZ_BQXY01000002.1"/>
</dbReference>
<dbReference type="PANTHER" id="PTHR42770">
    <property type="entry name" value="AMINO ACID TRANSPORTER-RELATED"/>
    <property type="match status" value="1"/>
</dbReference>
<evidence type="ECO:0000256" key="6">
    <source>
        <dbReference type="SAM" id="Phobius"/>
    </source>
</evidence>
<evidence type="ECO:0000313" key="7">
    <source>
        <dbReference type="EMBL" id="GKU24584.1"/>
    </source>
</evidence>
<comment type="caution">
    <text evidence="7">The sequence shown here is derived from an EMBL/GenBank/DDBJ whole genome shotgun (WGS) entry which is preliminary data.</text>
</comment>
<evidence type="ECO:0000256" key="3">
    <source>
        <dbReference type="ARBA" id="ARBA00022692"/>
    </source>
</evidence>
<dbReference type="GO" id="GO:0005886">
    <property type="term" value="C:plasma membrane"/>
    <property type="evidence" value="ECO:0007669"/>
    <property type="project" value="UniProtKB-SubCell"/>
</dbReference>
<reference evidence="7" key="1">
    <citation type="journal article" date="2023" name="Int. J. Syst. Evol. Microbiol.">
        <title>&lt;i&gt;Clostridium folliculivorans&lt;/i&gt; sp. nov., isolated from soil samples of an organic paddy in Japan.</title>
        <authorList>
            <person name="Tazawa J."/>
            <person name="Kobayashi H."/>
            <person name="Tanizawa Y."/>
            <person name="Uchino A."/>
            <person name="Tanaka F."/>
            <person name="Urashima Y."/>
            <person name="Miura S."/>
            <person name="Sakamoto M."/>
            <person name="Ohkuma M."/>
            <person name="Tohno M."/>
        </authorList>
    </citation>
    <scope>NUCLEOTIDE SEQUENCE</scope>
    <source>
        <strain evidence="7">D1-1</strain>
    </source>
</reference>
<feature type="transmembrane region" description="Helical" evidence="6">
    <location>
        <begin position="101"/>
        <end position="122"/>
    </location>
</feature>
<keyword evidence="4 6" id="KW-1133">Transmembrane helix</keyword>
<gene>
    <name evidence="7" type="ORF">CFOLD11_14100</name>
</gene>
<feature type="transmembrane region" description="Helical" evidence="6">
    <location>
        <begin position="159"/>
        <end position="178"/>
    </location>
</feature>
<feature type="transmembrane region" description="Helical" evidence="6">
    <location>
        <begin position="198"/>
        <end position="218"/>
    </location>
</feature>
<name>A0A9W6D9X2_9CLOT</name>
<dbReference type="InterPro" id="IPR050367">
    <property type="entry name" value="APC_superfamily"/>
</dbReference>
<feature type="transmembrane region" description="Helical" evidence="6">
    <location>
        <begin position="415"/>
        <end position="433"/>
    </location>
</feature>
<dbReference type="PIRSF" id="PIRSF006060">
    <property type="entry name" value="AA_transporter"/>
    <property type="match status" value="1"/>
</dbReference>
<evidence type="ECO:0000256" key="5">
    <source>
        <dbReference type="ARBA" id="ARBA00023136"/>
    </source>
</evidence>
<feature type="transmembrane region" description="Helical" evidence="6">
    <location>
        <begin position="230"/>
        <end position="251"/>
    </location>
</feature>